<dbReference type="SMART" id="SM00644">
    <property type="entry name" value="Ami_2"/>
    <property type="match status" value="1"/>
</dbReference>
<accession>A0A1X1TM83</accession>
<organism evidence="2 3">
    <name type="scientific">Mycolicibacter engbaekii</name>
    <dbReference type="NCBI Taxonomy" id="188915"/>
    <lineage>
        <taxon>Bacteria</taxon>
        <taxon>Bacillati</taxon>
        <taxon>Actinomycetota</taxon>
        <taxon>Actinomycetes</taxon>
        <taxon>Mycobacteriales</taxon>
        <taxon>Mycobacteriaceae</taxon>
        <taxon>Mycolicibacter</taxon>
    </lineage>
</organism>
<proteinExistence type="predicted"/>
<reference evidence="2 3" key="1">
    <citation type="submission" date="2016-01" db="EMBL/GenBank/DDBJ databases">
        <title>The new phylogeny of the genus Mycobacterium.</title>
        <authorList>
            <person name="Tarcisio F."/>
            <person name="Conor M."/>
            <person name="Antonella G."/>
            <person name="Elisabetta G."/>
            <person name="Giulia F.S."/>
            <person name="Sara T."/>
            <person name="Anna F."/>
            <person name="Clotilde B."/>
            <person name="Roberto B."/>
            <person name="Veronica D.S."/>
            <person name="Fabio R."/>
            <person name="Monica P."/>
            <person name="Olivier J."/>
            <person name="Enrico T."/>
            <person name="Nicola S."/>
        </authorList>
    </citation>
    <scope>NUCLEOTIDE SEQUENCE [LARGE SCALE GENOMIC DNA]</scope>
    <source>
        <strain evidence="2 3">ATCC 27353</strain>
    </source>
</reference>
<evidence type="ECO:0000259" key="1">
    <source>
        <dbReference type="SMART" id="SM00644"/>
    </source>
</evidence>
<keyword evidence="3" id="KW-1185">Reference proteome</keyword>
<feature type="domain" description="N-acetylmuramoyl-L-alanine amidase" evidence="1">
    <location>
        <begin position="25"/>
        <end position="158"/>
    </location>
</feature>
<dbReference type="RefSeq" id="WP_085129005.1">
    <property type="nucleotide sequence ID" value="NZ_LQOT01000041.1"/>
</dbReference>
<comment type="caution">
    <text evidence="2">The sequence shown here is derived from an EMBL/GenBank/DDBJ whole genome shotgun (WGS) entry which is preliminary data.</text>
</comment>
<dbReference type="GO" id="GO:0009253">
    <property type="term" value="P:peptidoglycan catabolic process"/>
    <property type="evidence" value="ECO:0007669"/>
    <property type="project" value="InterPro"/>
</dbReference>
<dbReference type="SUPFAM" id="SSF55846">
    <property type="entry name" value="N-acetylmuramoyl-L-alanine amidase-like"/>
    <property type="match status" value="1"/>
</dbReference>
<name>A0A1X1TM83_9MYCO</name>
<protein>
    <recommendedName>
        <fullName evidence="1">N-acetylmuramoyl-L-alanine amidase domain-containing protein</fullName>
    </recommendedName>
</protein>
<evidence type="ECO:0000313" key="3">
    <source>
        <dbReference type="Proteomes" id="UP000193465"/>
    </source>
</evidence>
<dbReference type="Proteomes" id="UP000193465">
    <property type="component" value="Unassembled WGS sequence"/>
</dbReference>
<evidence type="ECO:0000313" key="2">
    <source>
        <dbReference type="EMBL" id="ORV45682.1"/>
    </source>
</evidence>
<dbReference type="Pfam" id="PF01510">
    <property type="entry name" value="Amidase_2"/>
    <property type="match status" value="1"/>
</dbReference>
<dbReference type="Gene3D" id="3.40.80.10">
    <property type="entry name" value="Peptidoglycan recognition protein-like"/>
    <property type="match status" value="1"/>
</dbReference>
<dbReference type="EMBL" id="LQOT01000041">
    <property type="protein sequence ID" value="ORV45682.1"/>
    <property type="molecule type" value="Genomic_DNA"/>
</dbReference>
<dbReference type="AlphaFoldDB" id="A0A1X1TM83"/>
<dbReference type="InterPro" id="IPR036505">
    <property type="entry name" value="Amidase/PGRP_sf"/>
</dbReference>
<dbReference type="STRING" id="188915.AWC02_12205"/>
<sequence length="190" mass="20581">MSSINPFWLPDVLRREGLDVVEFPRWRFRGYGDFTDIWGVICHHTGADEAPPERIAGGTAGVNGPLAQLHLAQNGTVTVVAAGTARHAGSGRYPGLPADRADEHTIGIRAVNTGTEGWGPPQYDALVRCCAAILRRLGRPSTHVLAHREWNPRKWDPGALDVDRLRADVAARLSAPQAAYETFGSTGEGR</sequence>
<dbReference type="InterPro" id="IPR002502">
    <property type="entry name" value="Amidase_domain"/>
</dbReference>
<dbReference type="GO" id="GO:0008745">
    <property type="term" value="F:N-acetylmuramoyl-L-alanine amidase activity"/>
    <property type="evidence" value="ECO:0007669"/>
    <property type="project" value="InterPro"/>
</dbReference>
<gene>
    <name evidence="2" type="ORF">AWC02_12205</name>
</gene>